<keyword evidence="2" id="KW-1185">Reference proteome</keyword>
<reference evidence="1" key="1">
    <citation type="journal article" date="2021" name="Sci. Adv.">
        <title>The American lobster genome reveals insights on longevity, neural, and immune adaptations.</title>
        <authorList>
            <person name="Polinski J.M."/>
            <person name="Zimin A.V."/>
            <person name="Clark K.F."/>
            <person name="Kohn A.B."/>
            <person name="Sadowski N."/>
            <person name="Timp W."/>
            <person name="Ptitsyn A."/>
            <person name="Khanna P."/>
            <person name="Romanova D.Y."/>
            <person name="Williams P."/>
            <person name="Greenwood S.J."/>
            <person name="Moroz L.L."/>
            <person name="Walt D.R."/>
            <person name="Bodnar A.G."/>
        </authorList>
    </citation>
    <scope>NUCLEOTIDE SEQUENCE</scope>
    <source>
        <strain evidence="1">GMGI-L3</strain>
    </source>
</reference>
<proteinExistence type="predicted"/>
<dbReference type="EMBL" id="JAHLQT010021845">
    <property type="protein sequence ID" value="KAG7167007.1"/>
    <property type="molecule type" value="Genomic_DNA"/>
</dbReference>
<accession>A0A8J5JZR9</accession>
<name>A0A8J5JZR9_HOMAM</name>
<evidence type="ECO:0000313" key="2">
    <source>
        <dbReference type="Proteomes" id="UP000747542"/>
    </source>
</evidence>
<sequence>MCVALFACLATPLPQSKEAGKIFETSDVLQPQARILKKSEGIISTVLDIIPKISHFSGLGGNQTSNNLNRGQGNIVGLLRSVRPVLRASANFRGFKVNRDHIASLDAAEAITPSIFTFLDKLRSLNATLE</sequence>
<dbReference type="AlphaFoldDB" id="A0A8J5JZR9"/>
<gene>
    <name evidence="1" type="ORF">Hamer_G005313</name>
</gene>
<protein>
    <submittedName>
        <fullName evidence="1">Uncharacterized protein</fullName>
    </submittedName>
</protein>
<dbReference type="Proteomes" id="UP000747542">
    <property type="component" value="Unassembled WGS sequence"/>
</dbReference>
<evidence type="ECO:0000313" key="1">
    <source>
        <dbReference type="EMBL" id="KAG7167007.1"/>
    </source>
</evidence>
<organism evidence="1 2">
    <name type="scientific">Homarus americanus</name>
    <name type="common">American lobster</name>
    <dbReference type="NCBI Taxonomy" id="6706"/>
    <lineage>
        <taxon>Eukaryota</taxon>
        <taxon>Metazoa</taxon>
        <taxon>Ecdysozoa</taxon>
        <taxon>Arthropoda</taxon>
        <taxon>Crustacea</taxon>
        <taxon>Multicrustacea</taxon>
        <taxon>Malacostraca</taxon>
        <taxon>Eumalacostraca</taxon>
        <taxon>Eucarida</taxon>
        <taxon>Decapoda</taxon>
        <taxon>Pleocyemata</taxon>
        <taxon>Astacidea</taxon>
        <taxon>Nephropoidea</taxon>
        <taxon>Nephropidae</taxon>
        <taxon>Homarus</taxon>
    </lineage>
</organism>
<comment type="caution">
    <text evidence="1">The sequence shown here is derived from an EMBL/GenBank/DDBJ whole genome shotgun (WGS) entry which is preliminary data.</text>
</comment>